<dbReference type="InterPro" id="IPR023765">
    <property type="entry name" value="SBP_5_CS"/>
</dbReference>
<name>A0ABT0UMS0_9ACTN</name>
<protein>
    <submittedName>
        <fullName evidence="6">ABC transporter substrate-binding protein</fullName>
    </submittedName>
</protein>
<dbReference type="Gene3D" id="3.40.190.10">
    <property type="entry name" value="Periplasmic binding protein-like II"/>
    <property type="match status" value="1"/>
</dbReference>
<dbReference type="InterPro" id="IPR000914">
    <property type="entry name" value="SBP_5_dom"/>
</dbReference>
<dbReference type="SUPFAM" id="SSF53850">
    <property type="entry name" value="Periplasmic binding protein-like II"/>
    <property type="match status" value="1"/>
</dbReference>
<dbReference type="InterPro" id="IPR030678">
    <property type="entry name" value="Peptide/Ni-bd"/>
</dbReference>
<keyword evidence="3 4" id="KW-0732">Signal</keyword>
<evidence type="ECO:0000256" key="3">
    <source>
        <dbReference type="ARBA" id="ARBA00022729"/>
    </source>
</evidence>
<feature type="signal peptide" evidence="4">
    <location>
        <begin position="1"/>
        <end position="24"/>
    </location>
</feature>
<feature type="chain" id="PRO_5047332338" evidence="4">
    <location>
        <begin position="25"/>
        <end position="510"/>
    </location>
</feature>
<evidence type="ECO:0000256" key="1">
    <source>
        <dbReference type="ARBA" id="ARBA00004193"/>
    </source>
</evidence>
<dbReference type="InterPro" id="IPR039424">
    <property type="entry name" value="SBP_5"/>
</dbReference>
<comment type="caution">
    <text evidence="6">The sequence shown here is derived from an EMBL/GenBank/DDBJ whole genome shotgun (WGS) entry which is preliminary data.</text>
</comment>
<organism evidence="6 7">
    <name type="scientific">Streptomyces albipurpureus</name>
    <dbReference type="NCBI Taxonomy" id="2897419"/>
    <lineage>
        <taxon>Bacteria</taxon>
        <taxon>Bacillati</taxon>
        <taxon>Actinomycetota</taxon>
        <taxon>Actinomycetes</taxon>
        <taxon>Kitasatosporales</taxon>
        <taxon>Streptomycetaceae</taxon>
        <taxon>Streptomyces</taxon>
    </lineage>
</organism>
<dbReference type="PROSITE" id="PS01040">
    <property type="entry name" value="SBP_BACTERIAL_5"/>
    <property type="match status" value="1"/>
</dbReference>
<evidence type="ECO:0000256" key="2">
    <source>
        <dbReference type="ARBA" id="ARBA00005695"/>
    </source>
</evidence>
<dbReference type="PIRSF" id="PIRSF002741">
    <property type="entry name" value="MppA"/>
    <property type="match status" value="1"/>
</dbReference>
<evidence type="ECO:0000259" key="5">
    <source>
        <dbReference type="Pfam" id="PF00496"/>
    </source>
</evidence>
<comment type="subcellular location">
    <subcellularLocation>
        <location evidence="1">Cell membrane</location>
        <topology evidence="1">Lipid-anchor</topology>
    </subcellularLocation>
</comment>
<accession>A0ABT0UMS0</accession>
<dbReference type="EMBL" id="JAMQAW010000012">
    <property type="protein sequence ID" value="MCM2389917.1"/>
    <property type="molecule type" value="Genomic_DNA"/>
</dbReference>
<evidence type="ECO:0000313" key="6">
    <source>
        <dbReference type="EMBL" id="MCM2389917.1"/>
    </source>
</evidence>
<keyword evidence="7" id="KW-1185">Reference proteome</keyword>
<dbReference type="Gene3D" id="3.10.105.10">
    <property type="entry name" value="Dipeptide-binding Protein, Domain 3"/>
    <property type="match status" value="1"/>
</dbReference>
<dbReference type="Proteomes" id="UP001431429">
    <property type="component" value="Unassembled WGS sequence"/>
</dbReference>
<dbReference type="RefSeq" id="WP_250920257.1">
    <property type="nucleotide sequence ID" value="NZ_JAMQAW010000012.1"/>
</dbReference>
<feature type="domain" description="Solute-binding protein family 5" evidence="5">
    <location>
        <begin position="80"/>
        <end position="427"/>
    </location>
</feature>
<proteinExistence type="inferred from homology"/>
<evidence type="ECO:0000256" key="4">
    <source>
        <dbReference type="SAM" id="SignalP"/>
    </source>
</evidence>
<dbReference type="PANTHER" id="PTHR30290">
    <property type="entry name" value="PERIPLASMIC BINDING COMPONENT OF ABC TRANSPORTER"/>
    <property type="match status" value="1"/>
</dbReference>
<dbReference type="PROSITE" id="PS51257">
    <property type="entry name" value="PROKAR_LIPOPROTEIN"/>
    <property type="match status" value="1"/>
</dbReference>
<dbReference type="Gene3D" id="3.90.76.10">
    <property type="entry name" value="Dipeptide-binding Protein, Domain 1"/>
    <property type="match status" value="1"/>
</dbReference>
<dbReference type="Pfam" id="PF00496">
    <property type="entry name" value="SBP_bac_5"/>
    <property type="match status" value="1"/>
</dbReference>
<sequence length="510" mass="54500">MKKQHGYAFRSAAALAACATAAVAAGCSPPPSGGASSKGITVAETAAPSTLDPQGSALYADRFAWQLSYQCLMTTTPEGKVEPELATGYKRSPDGLTYTFDLRKNVKFHNGETLTSADVAYTFDRLKSSPDGIAKELFPTFDKAVASGDSTVVFHLKRPDAGFVSNMANPLVWGCAVINKKAATSDNMATGMVGTGPWKQASYRPNSELKLNRFDDYWGEKTKSGQLKVVYVPGASTQVNNLQAGAVDLIFTAASSGKALAGSDKLEVRNVPTDSTIFLQVNNLTKPLDNVKVRQALALALDRSALAEQAYSGGGARPSVYIPESNTWAPKPAEVPNSTPDLDRARQLLKEAGFPGGFSTSLMYISAYDPGTNDLMAAVQAQLAKVGIKIKLEPLEGGAWGDRLVKAKYALSWNAQSYYSNPYQYVAPAEGRQGPVPPELKKLLDDALRAVTPTAYEKALVAVQQWEAENVYPTVTLLATNLLVAHQKGLTGVDMPASQSRAFLTRVNRG</sequence>
<reference evidence="6" key="1">
    <citation type="submission" date="2022-06" db="EMBL/GenBank/DDBJ databases">
        <title>Genome public.</title>
        <authorList>
            <person name="Sun Q."/>
        </authorList>
    </citation>
    <scope>NUCLEOTIDE SEQUENCE</scope>
    <source>
        <strain evidence="6">CWNU-1</strain>
    </source>
</reference>
<comment type="similarity">
    <text evidence="2">Belongs to the bacterial solute-binding protein 5 family.</text>
</comment>
<dbReference type="CDD" id="cd00995">
    <property type="entry name" value="PBP2_NikA_DppA_OppA_like"/>
    <property type="match status" value="1"/>
</dbReference>
<gene>
    <name evidence="6" type="ORF">NBG84_16740</name>
</gene>
<evidence type="ECO:0000313" key="7">
    <source>
        <dbReference type="Proteomes" id="UP001431429"/>
    </source>
</evidence>